<feature type="signal peptide" evidence="1">
    <location>
        <begin position="1"/>
        <end position="20"/>
    </location>
</feature>
<keyword evidence="1" id="KW-0732">Signal</keyword>
<name>A0A518K427_9BACT</name>
<dbReference type="InterPro" id="IPR013424">
    <property type="entry name" value="Ice-binding_C"/>
</dbReference>
<dbReference type="Proteomes" id="UP000316426">
    <property type="component" value="Chromosome"/>
</dbReference>
<dbReference type="RefSeq" id="WP_145107920.1">
    <property type="nucleotide sequence ID" value="NZ_CP036349.1"/>
</dbReference>
<proteinExistence type="predicted"/>
<reference evidence="2 3" key="1">
    <citation type="submission" date="2019-02" db="EMBL/GenBank/DDBJ databases">
        <title>Deep-cultivation of Planctomycetes and their phenomic and genomic characterization uncovers novel biology.</title>
        <authorList>
            <person name="Wiegand S."/>
            <person name="Jogler M."/>
            <person name="Boedeker C."/>
            <person name="Pinto D."/>
            <person name="Vollmers J."/>
            <person name="Rivas-Marin E."/>
            <person name="Kohn T."/>
            <person name="Peeters S.H."/>
            <person name="Heuer A."/>
            <person name="Rast P."/>
            <person name="Oberbeckmann S."/>
            <person name="Bunk B."/>
            <person name="Jeske O."/>
            <person name="Meyerdierks A."/>
            <person name="Storesund J.E."/>
            <person name="Kallscheuer N."/>
            <person name="Luecker S."/>
            <person name="Lage O.M."/>
            <person name="Pohl T."/>
            <person name="Merkel B.J."/>
            <person name="Hornburger P."/>
            <person name="Mueller R.-W."/>
            <person name="Bruemmer F."/>
            <person name="Labrenz M."/>
            <person name="Spormann A.M."/>
            <person name="Op den Camp H."/>
            <person name="Overmann J."/>
            <person name="Amann R."/>
            <person name="Jetten M.S.M."/>
            <person name="Mascher T."/>
            <person name="Medema M.H."/>
            <person name="Devos D.P."/>
            <person name="Kaster A.-K."/>
            <person name="Ovreas L."/>
            <person name="Rohde M."/>
            <person name="Galperin M.Y."/>
            <person name="Jogler C."/>
        </authorList>
    </citation>
    <scope>NUCLEOTIDE SEQUENCE [LARGE SCALE GENOMIC DNA]</scope>
    <source>
        <strain evidence="2 3">Spa11</strain>
    </source>
</reference>
<dbReference type="EMBL" id="CP036349">
    <property type="protein sequence ID" value="QDV72540.1"/>
    <property type="molecule type" value="Genomic_DNA"/>
</dbReference>
<evidence type="ECO:0008006" key="4">
    <source>
        <dbReference type="Google" id="ProtNLM"/>
    </source>
</evidence>
<dbReference type="KEGG" id="bmei:Spa11_07180"/>
<gene>
    <name evidence="2" type="ORF">Spa11_07180</name>
</gene>
<evidence type="ECO:0000313" key="3">
    <source>
        <dbReference type="Proteomes" id="UP000316426"/>
    </source>
</evidence>
<protein>
    <recommendedName>
        <fullName evidence="4">PEP-CTERM protein-sorting domain-containing protein</fullName>
    </recommendedName>
</protein>
<sequence precursor="true">MKRLTTALVAALAVPTLAFAQADVQSGFTSVALDTATLSAAAGLDLSSVSPGIGAGTLPGSVAFPINARDAATLPTTFTYTPNDFPTGPFSGSIEHTGSVFFNADAVEVGNFTIGFDAARAVGAASGFYVESTTGVAAILFDTSVVALDSASESQLDLTVDLLVSPEFASFLGDTALTGADVGDARILAAIPEPTSLSLLGVLGGVACLARRIRS</sequence>
<dbReference type="AlphaFoldDB" id="A0A518K427"/>
<accession>A0A518K427</accession>
<organism evidence="2 3">
    <name type="scientific">Botrimarina mediterranea</name>
    <dbReference type="NCBI Taxonomy" id="2528022"/>
    <lineage>
        <taxon>Bacteria</taxon>
        <taxon>Pseudomonadati</taxon>
        <taxon>Planctomycetota</taxon>
        <taxon>Planctomycetia</taxon>
        <taxon>Pirellulales</taxon>
        <taxon>Lacipirellulaceae</taxon>
        <taxon>Botrimarina</taxon>
    </lineage>
</organism>
<evidence type="ECO:0000256" key="1">
    <source>
        <dbReference type="SAM" id="SignalP"/>
    </source>
</evidence>
<evidence type="ECO:0000313" key="2">
    <source>
        <dbReference type="EMBL" id="QDV72540.1"/>
    </source>
</evidence>
<keyword evidence="3" id="KW-1185">Reference proteome</keyword>
<feature type="chain" id="PRO_5021876788" description="PEP-CTERM protein-sorting domain-containing protein" evidence="1">
    <location>
        <begin position="21"/>
        <end position="215"/>
    </location>
</feature>
<dbReference type="NCBIfam" id="TIGR02595">
    <property type="entry name" value="PEP_CTERM"/>
    <property type="match status" value="1"/>
</dbReference>